<dbReference type="GO" id="GO:0031297">
    <property type="term" value="P:replication fork processing"/>
    <property type="evidence" value="ECO:0007669"/>
    <property type="project" value="TreeGrafter"/>
</dbReference>
<comment type="catalytic activity">
    <reaction evidence="5">
        <text>ssDNA + n NTP = ssDNA/pppN(pN)n-1 hybrid + (n-1) diphosphate.</text>
        <dbReference type="EC" id="2.7.7.102"/>
    </reaction>
</comment>
<dbReference type="GO" id="GO:0042276">
    <property type="term" value="P:error-prone translesion synthesis"/>
    <property type="evidence" value="ECO:0007669"/>
    <property type="project" value="InterPro"/>
</dbReference>
<protein>
    <recommendedName>
        <fullName evidence="4">DNA-directed primase/polymerase protein</fullName>
        <ecNumber evidence="6">2.7.7.102</ecNumber>
        <ecNumber evidence="2">2.7.7.7</ecNumber>
    </recommendedName>
</protein>
<dbReference type="GO" id="GO:0005759">
    <property type="term" value="C:mitochondrial matrix"/>
    <property type="evidence" value="ECO:0007669"/>
    <property type="project" value="TreeGrafter"/>
</dbReference>
<evidence type="ECO:0000256" key="2">
    <source>
        <dbReference type="ARBA" id="ARBA00012417"/>
    </source>
</evidence>
<dbReference type="EC" id="2.7.7.7" evidence="2"/>
<keyword evidence="3" id="KW-0808">Transferase</keyword>
<dbReference type="GO" id="GO:0003887">
    <property type="term" value="F:DNA-directed DNA polymerase activity"/>
    <property type="evidence" value="ECO:0007669"/>
    <property type="project" value="UniProtKB-KW"/>
</dbReference>
<dbReference type="EnsemblMetazoa" id="XM_016988639">
    <property type="protein sequence ID" value="XP_016844128"/>
    <property type="gene ID" value="LOC107981859"/>
</dbReference>
<dbReference type="EnsemblMetazoa" id="XM_031922919">
    <property type="protein sequence ID" value="XP_031778779"/>
    <property type="gene ID" value="LOC107981859"/>
</dbReference>
<reference evidence="8" key="1">
    <citation type="submission" date="2021-01" db="UniProtKB">
        <authorList>
            <consortium name="EnsemblMetazoa"/>
        </authorList>
    </citation>
    <scope>IDENTIFICATION</scope>
</reference>
<name>A0A7M7TB84_NASVI</name>
<proteinExistence type="inferred from homology"/>
<dbReference type="KEGG" id="nvi:107981859"/>
<evidence type="ECO:0000256" key="7">
    <source>
        <dbReference type="ARBA" id="ARBA00047303"/>
    </source>
</evidence>
<evidence type="ECO:0000313" key="8">
    <source>
        <dbReference type="EnsemblMetazoa" id="XP_031788785"/>
    </source>
</evidence>
<evidence type="ECO:0000256" key="1">
    <source>
        <dbReference type="ARBA" id="ARBA00009762"/>
    </source>
</evidence>
<sequence>MSDWWYDMKFYSLKFMLEKYGQFSNKFGMLCIAREENVTGKRVYFIASLNKFLYHYPIMSNRHYYEIITDKSTIYFDLEYNRSDSFFINDEKGFTLFIELLKQFLLAKFPNIQANEIYYLTLDASNHKKFSRHVIVRLISKNTEYIHNNNFDALRALMLEFRDFIIGFVFGINYDASMYRNIDISNGKYLRKYQKNVDISEQDLCYDKFASEYSTKNAKEIVIFLADGLFIDYKVYDRNRNFRLMDSSKKNDESRILKFKPNLSVLPFKNLKSDNVLRFSFISKPFCSNRKFIRSDMKNNNADLNDTTIVAVKKASLLKFVPDELTIDQTLNLQKACKTIESLSFSITQISRVYHDIFCINVFERFCIIEKKLNRKNRVYFIYNINSSVIRFKCFDCGKSKFSDIPVSEL</sequence>
<dbReference type="PANTHER" id="PTHR31399:SF0">
    <property type="entry name" value="DNA-DIRECTED PRIMASE_POLYMERASE PROTEIN"/>
    <property type="match status" value="1"/>
</dbReference>
<accession>A0A7M7TB84</accession>
<dbReference type="AlphaFoldDB" id="A0A7M7TB84"/>
<dbReference type="EnsemblMetazoa" id="XM_031925042">
    <property type="protein sequence ID" value="XP_031780902"/>
    <property type="gene ID" value="LOC116416412"/>
</dbReference>
<dbReference type="GO" id="GO:0003682">
    <property type="term" value="F:chromatin binding"/>
    <property type="evidence" value="ECO:0007669"/>
    <property type="project" value="TreeGrafter"/>
</dbReference>
<dbReference type="PANTHER" id="PTHR31399">
    <property type="entry name" value="DNA-DIRECTED PRIMASE / POLYMERASE PROTEIN"/>
    <property type="match status" value="1"/>
</dbReference>
<dbReference type="EnsemblMetazoa" id="XM_031932925">
    <property type="protein sequence ID" value="XP_031788785"/>
    <property type="gene ID" value="LOC116417824"/>
</dbReference>
<dbReference type="Proteomes" id="UP000002358">
    <property type="component" value="Chromosome 2"/>
</dbReference>
<evidence type="ECO:0000256" key="3">
    <source>
        <dbReference type="ARBA" id="ARBA00022932"/>
    </source>
</evidence>
<keyword evidence="3" id="KW-0239">DNA-directed DNA polymerase</keyword>
<dbReference type="InterPro" id="IPR044917">
    <property type="entry name" value="PRIMPOL"/>
</dbReference>
<keyword evidence="9" id="KW-1185">Reference proteome</keyword>
<keyword evidence="3" id="KW-0548">Nucleotidyltransferase</keyword>
<evidence type="ECO:0000256" key="4">
    <source>
        <dbReference type="ARBA" id="ARBA00026139"/>
    </source>
</evidence>
<comment type="similarity">
    <text evidence="1">Belongs to the eukaryotic-type primase small subunit family.</text>
</comment>
<organism evidence="8 9">
    <name type="scientific">Nasonia vitripennis</name>
    <name type="common">Parasitic wasp</name>
    <dbReference type="NCBI Taxonomy" id="7425"/>
    <lineage>
        <taxon>Eukaryota</taxon>
        <taxon>Metazoa</taxon>
        <taxon>Ecdysozoa</taxon>
        <taxon>Arthropoda</taxon>
        <taxon>Hexapoda</taxon>
        <taxon>Insecta</taxon>
        <taxon>Pterygota</taxon>
        <taxon>Neoptera</taxon>
        <taxon>Endopterygota</taxon>
        <taxon>Hymenoptera</taxon>
        <taxon>Apocrita</taxon>
        <taxon>Proctotrupomorpha</taxon>
        <taxon>Chalcidoidea</taxon>
        <taxon>Pteromalidae</taxon>
        <taxon>Pteromalinae</taxon>
        <taxon>Nasonia</taxon>
    </lineage>
</organism>
<comment type="catalytic activity">
    <reaction evidence="7">
        <text>DNA(n) + a 2'-deoxyribonucleoside 5'-triphosphate = DNA(n+1) + diphosphate</text>
        <dbReference type="Rhea" id="RHEA:22508"/>
        <dbReference type="Rhea" id="RHEA-COMP:17339"/>
        <dbReference type="Rhea" id="RHEA-COMP:17340"/>
        <dbReference type="ChEBI" id="CHEBI:33019"/>
        <dbReference type="ChEBI" id="CHEBI:61560"/>
        <dbReference type="ChEBI" id="CHEBI:173112"/>
        <dbReference type="EC" id="2.7.7.7"/>
    </reaction>
    <physiologicalReaction direction="left-to-right" evidence="7">
        <dbReference type="Rhea" id="RHEA:22509"/>
    </physiologicalReaction>
</comment>
<evidence type="ECO:0000256" key="6">
    <source>
        <dbReference type="ARBA" id="ARBA00044768"/>
    </source>
</evidence>
<dbReference type="OrthoDB" id="5988181at2759"/>
<gene>
    <name evidence="8" type="primary">116417824</name>
</gene>
<dbReference type="GO" id="GO:0005634">
    <property type="term" value="C:nucleus"/>
    <property type="evidence" value="ECO:0007669"/>
    <property type="project" value="TreeGrafter"/>
</dbReference>
<dbReference type="EnsemblMetazoa" id="XM_031925040">
    <property type="protein sequence ID" value="XP_031780900"/>
    <property type="gene ID" value="LOC116416412"/>
</dbReference>
<dbReference type="Proteomes" id="UP000002358">
    <property type="component" value="Chromosome 5"/>
</dbReference>
<dbReference type="SMR" id="A0A7M7TB84"/>
<evidence type="ECO:0000256" key="5">
    <source>
        <dbReference type="ARBA" id="ARBA00044677"/>
    </source>
</evidence>
<evidence type="ECO:0000313" key="9">
    <source>
        <dbReference type="Proteomes" id="UP000002358"/>
    </source>
</evidence>
<dbReference type="GO" id="GO:0006264">
    <property type="term" value="P:mitochondrial DNA replication"/>
    <property type="evidence" value="ECO:0007669"/>
    <property type="project" value="TreeGrafter"/>
</dbReference>
<dbReference type="GO" id="GO:0009411">
    <property type="term" value="P:response to UV"/>
    <property type="evidence" value="ECO:0007669"/>
    <property type="project" value="TreeGrafter"/>
</dbReference>
<dbReference type="EnsemblMetazoa" id="XM_031932924">
    <property type="protein sequence ID" value="XP_031788784"/>
    <property type="gene ID" value="LOC116417824"/>
</dbReference>
<dbReference type="InParanoid" id="A0A7M7TB84"/>
<dbReference type="EC" id="2.7.7.102" evidence="6"/>